<sequence length="78" mass="8788">MAGFDKNLDKELFSESLDFEKSKVTVAVFAYNNGTPKLQIGRENKNAAGELSFAKLGRMTKEEVEKVMPLMEKAKKFL</sequence>
<reference evidence="1 2" key="1">
    <citation type="journal article" date="2016" name="Nat. Commun.">
        <title>Thousands of microbial genomes shed light on interconnected biogeochemical processes in an aquifer system.</title>
        <authorList>
            <person name="Anantharaman K."/>
            <person name="Brown C.T."/>
            <person name="Hug L.A."/>
            <person name="Sharon I."/>
            <person name="Castelle C.J."/>
            <person name="Probst A.J."/>
            <person name="Thomas B.C."/>
            <person name="Singh A."/>
            <person name="Wilkins M.J."/>
            <person name="Karaoz U."/>
            <person name="Brodie E.L."/>
            <person name="Williams K.H."/>
            <person name="Hubbard S.S."/>
            <person name="Banfield J.F."/>
        </authorList>
    </citation>
    <scope>NUCLEOTIDE SEQUENCE [LARGE SCALE GENOMIC DNA]</scope>
</reference>
<evidence type="ECO:0000313" key="1">
    <source>
        <dbReference type="EMBL" id="OGI66021.1"/>
    </source>
</evidence>
<gene>
    <name evidence="1" type="ORF">A2642_05020</name>
</gene>
<accession>A0A1F6V8J3</accession>
<organism evidence="1 2">
    <name type="scientific">Candidatus Nomurabacteria bacterium RIFCSPHIGHO2_01_FULL_39_10</name>
    <dbReference type="NCBI Taxonomy" id="1801733"/>
    <lineage>
        <taxon>Bacteria</taxon>
        <taxon>Candidatus Nomuraibacteriota</taxon>
    </lineage>
</organism>
<name>A0A1F6V8J3_9BACT</name>
<dbReference type="Proteomes" id="UP000178700">
    <property type="component" value="Unassembled WGS sequence"/>
</dbReference>
<protein>
    <submittedName>
        <fullName evidence="1">Uncharacterized protein</fullName>
    </submittedName>
</protein>
<evidence type="ECO:0000313" key="2">
    <source>
        <dbReference type="Proteomes" id="UP000178700"/>
    </source>
</evidence>
<dbReference type="AlphaFoldDB" id="A0A1F6V8J3"/>
<dbReference type="EMBL" id="MFTJ01000016">
    <property type="protein sequence ID" value="OGI66021.1"/>
    <property type="molecule type" value="Genomic_DNA"/>
</dbReference>
<proteinExistence type="predicted"/>
<comment type="caution">
    <text evidence="1">The sequence shown here is derived from an EMBL/GenBank/DDBJ whole genome shotgun (WGS) entry which is preliminary data.</text>
</comment>